<reference evidence="5" key="1">
    <citation type="journal article" date="2014" name="Int. J. Syst. Evol. Microbiol.">
        <title>Complete genome sequence of Corynebacterium casei LMG S-19264T (=DSM 44701T), isolated from a smear-ripened cheese.</title>
        <authorList>
            <consortium name="US DOE Joint Genome Institute (JGI-PGF)"/>
            <person name="Walter F."/>
            <person name="Albersmeier A."/>
            <person name="Kalinowski J."/>
            <person name="Ruckert C."/>
        </authorList>
    </citation>
    <scope>NUCLEOTIDE SEQUENCE</scope>
    <source>
        <strain evidence="5">CGMCC 1.12919</strain>
    </source>
</reference>
<sequence length="262" mass="27592">MTLVVQSFAKRYGGLVAVDGVSLTLAPAEVTAIIGPNGAGKTTLINLMSGVILPDGGSMQLFGADVAGATPHVLAEHGLTRTYQSPQLFAEMSVLETVMVGAHLSGRAGFLSAMLRLGAIRREEDELEARARAALSRVGLPDDLLDRNTTDLAYGHQRRVEIARALATGPKVILLDEPAAGLNPKETHEIADLISDLAREGYAVGLVEHDMDMVMGISQHVVVMNFGRKIADGTVDEIQSDPAVIEAYLGTSEGEAAHACVA</sequence>
<evidence type="ECO:0000259" key="4">
    <source>
        <dbReference type="PROSITE" id="PS50893"/>
    </source>
</evidence>
<evidence type="ECO:0000256" key="2">
    <source>
        <dbReference type="ARBA" id="ARBA00022741"/>
    </source>
</evidence>
<dbReference type="AlphaFoldDB" id="A0A916XKA9"/>
<feature type="domain" description="ABC transporter" evidence="4">
    <location>
        <begin position="3"/>
        <end position="251"/>
    </location>
</feature>
<protein>
    <submittedName>
        <fullName evidence="5">ABC transporter ATP-binding protein</fullName>
    </submittedName>
</protein>
<dbReference type="GO" id="GO:0005886">
    <property type="term" value="C:plasma membrane"/>
    <property type="evidence" value="ECO:0007669"/>
    <property type="project" value="TreeGrafter"/>
</dbReference>
<keyword evidence="6" id="KW-1185">Reference proteome</keyword>
<dbReference type="Proteomes" id="UP000637002">
    <property type="component" value="Unassembled WGS sequence"/>
</dbReference>
<name>A0A916XKA9_9HYPH</name>
<dbReference type="FunFam" id="3.40.50.300:FF:000421">
    <property type="entry name" value="Branched-chain amino acid ABC transporter ATP-binding protein"/>
    <property type="match status" value="1"/>
</dbReference>
<dbReference type="GO" id="GO:0016887">
    <property type="term" value="F:ATP hydrolysis activity"/>
    <property type="evidence" value="ECO:0007669"/>
    <property type="project" value="InterPro"/>
</dbReference>
<comment type="caution">
    <text evidence="5">The sequence shown here is derived from an EMBL/GenBank/DDBJ whole genome shotgun (WGS) entry which is preliminary data.</text>
</comment>
<dbReference type="PANTHER" id="PTHR45772:SF7">
    <property type="entry name" value="AMINO ACID ABC TRANSPORTER ATP-BINDING PROTEIN"/>
    <property type="match status" value="1"/>
</dbReference>
<accession>A0A916XKA9</accession>
<dbReference type="EMBL" id="BMGG01000007">
    <property type="protein sequence ID" value="GGC77880.1"/>
    <property type="molecule type" value="Genomic_DNA"/>
</dbReference>
<evidence type="ECO:0000313" key="5">
    <source>
        <dbReference type="EMBL" id="GGC77880.1"/>
    </source>
</evidence>
<gene>
    <name evidence="5" type="ORF">GCM10010994_40230</name>
</gene>
<dbReference type="GO" id="GO:0042941">
    <property type="term" value="P:D-alanine transmembrane transport"/>
    <property type="evidence" value="ECO:0007669"/>
    <property type="project" value="TreeGrafter"/>
</dbReference>
<keyword evidence="2" id="KW-0547">Nucleotide-binding</keyword>
<dbReference type="GO" id="GO:0015192">
    <property type="term" value="F:L-phenylalanine transmembrane transporter activity"/>
    <property type="evidence" value="ECO:0007669"/>
    <property type="project" value="TreeGrafter"/>
</dbReference>
<organism evidence="5 6">
    <name type="scientific">Chelatococcus reniformis</name>
    <dbReference type="NCBI Taxonomy" id="1494448"/>
    <lineage>
        <taxon>Bacteria</taxon>
        <taxon>Pseudomonadati</taxon>
        <taxon>Pseudomonadota</taxon>
        <taxon>Alphaproteobacteria</taxon>
        <taxon>Hyphomicrobiales</taxon>
        <taxon>Chelatococcaceae</taxon>
        <taxon>Chelatococcus</taxon>
    </lineage>
</organism>
<dbReference type="SUPFAM" id="SSF52540">
    <property type="entry name" value="P-loop containing nucleoside triphosphate hydrolases"/>
    <property type="match status" value="1"/>
</dbReference>
<reference evidence="5" key="2">
    <citation type="submission" date="2020-09" db="EMBL/GenBank/DDBJ databases">
        <authorList>
            <person name="Sun Q."/>
            <person name="Zhou Y."/>
        </authorList>
    </citation>
    <scope>NUCLEOTIDE SEQUENCE</scope>
    <source>
        <strain evidence="5">CGMCC 1.12919</strain>
    </source>
</reference>
<evidence type="ECO:0000256" key="1">
    <source>
        <dbReference type="ARBA" id="ARBA00022448"/>
    </source>
</evidence>
<evidence type="ECO:0000313" key="6">
    <source>
        <dbReference type="Proteomes" id="UP000637002"/>
    </source>
</evidence>
<dbReference type="GO" id="GO:0015808">
    <property type="term" value="P:L-alanine transport"/>
    <property type="evidence" value="ECO:0007669"/>
    <property type="project" value="TreeGrafter"/>
</dbReference>
<dbReference type="CDD" id="cd03219">
    <property type="entry name" value="ABC_Mj1267_LivG_branched"/>
    <property type="match status" value="1"/>
</dbReference>
<dbReference type="Gene3D" id="3.40.50.300">
    <property type="entry name" value="P-loop containing nucleotide triphosphate hydrolases"/>
    <property type="match status" value="1"/>
</dbReference>
<dbReference type="SMART" id="SM00382">
    <property type="entry name" value="AAA"/>
    <property type="match status" value="1"/>
</dbReference>
<dbReference type="PROSITE" id="PS50893">
    <property type="entry name" value="ABC_TRANSPORTER_2"/>
    <property type="match status" value="1"/>
</dbReference>
<dbReference type="InterPro" id="IPR032823">
    <property type="entry name" value="BCA_ABC_TP_C"/>
</dbReference>
<dbReference type="GO" id="GO:1903806">
    <property type="term" value="P:L-isoleucine import across plasma membrane"/>
    <property type="evidence" value="ECO:0007669"/>
    <property type="project" value="TreeGrafter"/>
</dbReference>
<proteinExistence type="predicted"/>
<dbReference type="InterPro" id="IPR003593">
    <property type="entry name" value="AAA+_ATPase"/>
</dbReference>
<dbReference type="Pfam" id="PF00005">
    <property type="entry name" value="ABC_tran"/>
    <property type="match status" value="1"/>
</dbReference>
<keyword evidence="3 5" id="KW-0067">ATP-binding</keyword>
<dbReference type="GO" id="GO:0005524">
    <property type="term" value="F:ATP binding"/>
    <property type="evidence" value="ECO:0007669"/>
    <property type="project" value="UniProtKB-KW"/>
</dbReference>
<dbReference type="GO" id="GO:0005304">
    <property type="term" value="F:L-valine transmembrane transporter activity"/>
    <property type="evidence" value="ECO:0007669"/>
    <property type="project" value="TreeGrafter"/>
</dbReference>
<evidence type="ECO:0000256" key="3">
    <source>
        <dbReference type="ARBA" id="ARBA00022840"/>
    </source>
</evidence>
<dbReference type="InterPro" id="IPR051120">
    <property type="entry name" value="ABC_AA/LPS_Transport"/>
</dbReference>
<keyword evidence="1" id="KW-0813">Transport</keyword>
<dbReference type="InterPro" id="IPR003439">
    <property type="entry name" value="ABC_transporter-like_ATP-bd"/>
</dbReference>
<dbReference type="Pfam" id="PF12399">
    <property type="entry name" value="BCA_ABC_TP_C"/>
    <property type="match status" value="1"/>
</dbReference>
<dbReference type="InterPro" id="IPR027417">
    <property type="entry name" value="P-loop_NTPase"/>
</dbReference>
<dbReference type="GO" id="GO:0015188">
    <property type="term" value="F:L-isoleucine transmembrane transporter activity"/>
    <property type="evidence" value="ECO:0007669"/>
    <property type="project" value="TreeGrafter"/>
</dbReference>
<dbReference type="RefSeq" id="WP_188610959.1">
    <property type="nucleotide sequence ID" value="NZ_BMGG01000007.1"/>
</dbReference>
<dbReference type="PANTHER" id="PTHR45772">
    <property type="entry name" value="CONSERVED COMPONENT OF ABC TRANSPORTER FOR NATURAL AMINO ACIDS-RELATED"/>
    <property type="match status" value="1"/>
</dbReference>
<dbReference type="GO" id="GO:1903805">
    <property type="term" value="P:L-valine import across plasma membrane"/>
    <property type="evidence" value="ECO:0007669"/>
    <property type="project" value="TreeGrafter"/>
</dbReference>